<feature type="transmembrane region" description="Helical" evidence="2">
    <location>
        <begin position="425"/>
        <end position="444"/>
    </location>
</feature>
<evidence type="ECO:0000256" key="2">
    <source>
        <dbReference type="SAM" id="Phobius"/>
    </source>
</evidence>
<feature type="transmembrane region" description="Helical" evidence="2">
    <location>
        <begin position="363"/>
        <end position="383"/>
    </location>
</feature>
<reference evidence="5 6" key="1">
    <citation type="submission" date="2020-05" db="EMBL/GenBank/DDBJ databases">
        <authorList>
            <person name="Casaregola S."/>
            <person name="Devillers H."/>
            <person name="Grondin C."/>
        </authorList>
    </citation>
    <scope>NUCLEOTIDE SEQUENCE [LARGE SCALE GENOMIC DNA]</scope>
    <source>
        <strain evidence="5 6">CLIB 1767</strain>
    </source>
</reference>
<evidence type="ECO:0000256" key="1">
    <source>
        <dbReference type="SAM" id="Coils"/>
    </source>
</evidence>
<gene>
    <name evidence="5" type="ORF">KABA2_02S15444</name>
</gene>
<organism evidence="5 6">
    <name type="scientific">Maudiozyma barnettii</name>
    <dbReference type="NCBI Taxonomy" id="61262"/>
    <lineage>
        <taxon>Eukaryota</taxon>
        <taxon>Fungi</taxon>
        <taxon>Dikarya</taxon>
        <taxon>Ascomycota</taxon>
        <taxon>Saccharomycotina</taxon>
        <taxon>Saccharomycetes</taxon>
        <taxon>Saccharomycetales</taxon>
        <taxon>Saccharomycetaceae</taxon>
        <taxon>Maudiozyma</taxon>
    </lineage>
</organism>
<dbReference type="OrthoDB" id="301415at2759"/>
<feature type="transmembrane region" description="Helical" evidence="2">
    <location>
        <begin position="324"/>
        <end position="342"/>
    </location>
</feature>
<keyword evidence="1" id="KW-0175">Coiled coil</keyword>
<dbReference type="InterPro" id="IPR056336">
    <property type="entry name" value="YVC1_C"/>
</dbReference>
<evidence type="ECO:0000313" key="5">
    <source>
        <dbReference type="EMBL" id="CAB4253264.1"/>
    </source>
</evidence>
<evidence type="ECO:0000313" key="6">
    <source>
        <dbReference type="Proteomes" id="UP000644660"/>
    </source>
</evidence>
<feature type="transmembrane region" description="Helical" evidence="2">
    <location>
        <begin position="395"/>
        <end position="413"/>
    </location>
</feature>
<dbReference type="EMBL" id="CAEFZW010000002">
    <property type="protein sequence ID" value="CAB4253264.1"/>
    <property type="molecule type" value="Genomic_DNA"/>
</dbReference>
<proteinExistence type="predicted"/>
<dbReference type="InterPro" id="IPR056337">
    <property type="entry name" value="LHD_YVC1"/>
</dbReference>
<evidence type="ECO:0000259" key="4">
    <source>
        <dbReference type="Pfam" id="PF23317"/>
    </source>
</evidence>
<feature type="domain" description="YVC1 N-terminal linker helical" evidence="3">
    <location>
        <begin position="27"/>
        <end position="213"/>
    </location>
</feature>
<feature type="transmembrane region" description="Helical" evidence="2">
    <location>
        <begin position="223"/>
        <end position="242"/>
    </location>
</feature>
<dbReference type="InterPro" id="IPR052971">
    <property type="entry name" value="TRP_calcium_channel"/>
</dbReference>
<feature type="transmembrane region" description="Helical" evidence="2">
    <location>
        <begin position="282"/>
        <end position="304"/>
    </location>
</feature>
<dbReference type="PANTHER" id="PTHR35859:SF1">
    <property type="entry name" value="NONSELECTIVE CATION CHANNEL PROTEIN"/>
    <property type="match status" value="1"/>
</dbReference>
<feature type="coiled-coil region" evidence="1">
    <location>
        <begin position="625"/>
        <end position="652"/>
    </location>
</feature>
<sequence>MSEVDILPISVRSQDDTVLEVPTPRQVLRIAINLKYLIDSMITRHYNDGDIDAVITEEFVTLAYKACGGDEKDTQSSKKYQAVIVFALLNVYSWYQSIINDEIHEINFFITRSIVVQKLCQIIIEREEKKNIHYLFNHILLRRYSIFEIAGSSNQMNAVELATDLHCTIIVGTSGFQRCLVWLWDGWIIQSPKNLDCFIKEEIVVSTSYLDHFTPQRIKTPKYQNFLTILFSVIYLILYSTVMNEKLIINIEPINKKEFCFILFTLGYVIDEIMKFHYIGIAYFQFWTCFNDSLYLLVTLSIILRLKSLYLSNSPNDTYGVISYRLLACAVPLAWSRLLLYLESQKFIGIMLVVVKHMMRESIIFFFLLILLLLGFLQGFIALDLSDGELDVTNSVINNLLATIIGFGDLSVFENFASPYATILYYCYSFVISVILLNILIALYSNAYQNVVDNADSEYMCLMSQKTLRFIRAPDENVFVPPCNIFEIILSLILLGQNEAIKQSALYVVMTLLYAPLLIITSLWEVRTARRIKYNRLWGVPDDSNQQDTIWDLTDGYVESVGISLRNDAETGIKATLKKNSTMLIEQSQEEKKDPKFSVTEEWYDRLEKLKNTSNNPQSTLLKLLYEQNKNIIKLTKKIEKLDRKLEILQQKKKD</sequence>
<dbReference type="Pfam" id="PF23317">
    <property type="entry name" value="YVC1_C"/>
    <property type="match status" value="1"/>
</dbReference>
<dbReference type="Proteomes" id="UP000644660">
    <property type="component" value="Unassembled WGS sequence"/>
</dbReference>
<dbReference type="GeneID" id="64856420"/>
<keyword evidence="2" id="KW-1133">Transmembrane helix</keyword>
<keyword evidence="6" id="KW-1185">Reference proteome</keyword>
<evidence type="ECO:0000259" key="3">
    <source>
        <dbReference type="Pfam" id="PF23190"/>
    </source>
</evidence>
<dbReference type="AlphaFoldDB" id="A0A8H2ZGF5"/>
<name>A0A8H2ZGF5_9SACH</name>
<dbReference type="RefSeq" id="XP_041405302.1">
    <property type="nucleotide sequence ID" value="XM_041549368.1"/>
</dbReference>
<dbReference type="Pfam" id="PF23190">
    <property type="entry name" value="LHD_TRPY1"/>
    <property type="match status" value="1"/>
</dbReference>
<keyword evidence="2" id="KW-0812">Transmembrane</keyword>
<protein>
    <submittedName>
        <fullName evidence="5">Similar to Saccharomyces cerevisiae YOR087W YVC1 Vacuolar cation channel, mediates release of Ca(2+) from the vacuole in response to hyperosmotic shock</fullName>
    </submittedName>
</protein>
<comment type="caution">
    <text evidence="5">The sequence shown here is derived from an EMBL/GenBank/DDBJ whole genome shotgun (WGS) entry which is preliminary data.</text>
</comment>
<accession>A0A8H2ZGF5</accession>
<dbReference type="PANTHER" id="PTHR35859">
    <property type="entry name" value="NONSELECTIVE CATION CHANNEL PROTEIN"/>
    <property type="match status" value="1"/>
</dbReference>
<feature type="transmembrane region" description="Helical" evidence="2">
    <location>
        <begin position="505"/>
        <end position="526"/>
    </location>
</feature>
<feature type="domain" description="Calcium channel YVC1-like C-terminal transmembrane" evidence="4">
    <location>
        <begin position="236"/>
        <end position="491"/>
    </location>
</feature>
<keyword evidence="2" id="KW-0472">Membrane</keyword>